<dbReference type="Pfam" id="PF00882">
    <property type="entry name" value="Zn_dep_PLPC"/>
    <property type="match status" value="1"/>
</dbReference>
<dbReference type="Proteomes" id="UP000183557">
    <property type="component" value="Unassembled WGS sequence"/>
</dbReference>
<feature type="domain" description="Phospholipase C/D" evidence="1">
    <location>
        <begin position="6"/>
        <end position="142"/>
    </location>
</feature>
<proteinExistence type="predicted"/>
<keyword evidence="3" id="KW-1185">Reference proteome</keyword>
<evidence type="ECO:0000313" key="3">
    <source>
        <dbReference type="Proteomes" id="UP000183557"/>
    </source>
</evidence>
<organism evidence="2 3">
    <name type="scientific">Halobacillus dabanensis</name>
    <dbReference type="NCBI Taxonomy" id="240302"/>
    <lineage>
        <taxon>Bacteria</taxon>
        <taxon>Bacillati</taxon>
        <taxon>Bacillota</taxon>
        <taxon>Bacilli</taxon>
        <taxon>Bacillales</taxon>
        <taxon>Bacillaceae</taxon>
        <taxon>Halobacillus</taxon>
    </lineage>
</organism>
<dbReference type="InterPro" id="IPR029002">
    <property type="entry name" value="PLPC/GPLD1"/>
</dbReference>
<gene>
    <name evidence="2" type="ORF">SAMN04487936_103115</name>
</gene>
<accession>A0A1I3SWQ1</accession>
<dbReference type="RefSeq" id="WP_075035734.1">
    <property type="nucleotide sequence ID" value="NZ_FOSB01000003.1"/>
</dbReference>
<sequence length="304" mass="35773">MPNIWTHILFVDQLCKNLNRDDLLQTSSPTLHMGAQGPDPFFYHNFLPFLPDKKVADIGMSLHTENCGPFLLAMVEQGKNEKNMLQSYILGFVSHHVLDRHTHPYIHYHAGYTGNKHQELEVLIDTLMLKRDRSKKSWKNPVHKEMKVGTHVRPIGDLLHGLMIKHYPSVVDRYNKKVIQQSLLHIQAAQRVLYDPWKWKNKWFGTLVSSFSHQPILENRDYLNEERTEWRHPATYEKRNESFLDLYEKALNEGHKLFQYILEYWEHGSPETFEIIGNIIGNVSYDTGESLEYTYTNLYSRPIV</sequence>
<dbReference type="OrthoDB" id="9810528at2"/>
<evidence type="ECO:0000259" key="1">
    <source>
        <dbReference type="Pfam" id="PF00882"/>
    </source>
</evidence>
<name>A0A1I3SWQ1_HALDA</name>
<protein>
    <submittedName>
        <fullName evidence="2">Zinc dependent phospholipase C</fullName>
    </submittedName>
</protein>
<dbReference type="AlphaFoldDB" id="A0A1I3SWQ1"/>
<dbReference type="EMBL" id="FOSB01000003">
    <property type="protein sequence ID" value="SFJ62803.1"/>
    <property type="molecule type" value="Genomic_DNA"/>
</dbReference>
<evidence type="ECO:0000313" key="2">
    <source>
        <dbReference type="EMBL" id="SFJ62803.1"/>
    </source>
</evidence>
<reference evidence="3" key="1">
    <citation type="submission" date="2016-10" db="EMBL/GenBank/DDBJ databases">
        <authorList>
            <person name="Varghese N."/>
            <person name="Submissions S."/>
        </authorList>
    </citation>
    <scope>NUCLEOTIDE SEQUENCE [LARGE SCALE GENOMIC DNA]</scope>
    <source>
        <strain evidence="3">CGMCC 1.3704</strain>
    </source>
</reference>